<dbReference type="Gene3D" id="3.40.1490.10">
    <property type="entry name" value="Bit1"/>
    <property type="match status" value="1"/>
</dbReference>
<organism evidence="4 5">
    <name type="scientific">Papiliotrema laurentii</name>
    <name type="common">Cryptococcus laurentii</name>
    <dbReference type="NCBI Taxonomy" id="5418"/>
    <lineage>
        <taxon>Eukaryota</taxon>
        <taxon>Fungi</taxon>
        <taxon>Dikarya</taxon>
        <taxon>Basidiomycota</taxon>
        <taxon>Agaricomycotina</taxon>
        <taxon>Tremellomycetes</taxon>
        <taxon>Tremellales</taxon>
        <taxon>Rhynchogastremaceae</taxon>
        <taxon>Papiliotrema</taxon>
    </lineage>
</organism>
<dbReference type="GO" id="GO:0004045">
    <property type="term" value="F:peptidyl-tRNA hydrolase activity"/>
    <property type="evidence" value="ECO:0007669"/>
    <property type="project" value="UniProtKB-EC"/>
</dbReference>
<dbReference type="InterPro" id="IPR023476">
    <property type="entry name" value="Pep_tRNA_hydro_II_dom_sf"/>
</dbReference>
<comment type="catalytic activity">
    <reaction evidence="3">
        <text>an N-acyl-L-alpha-aminoacyl-tRNA + H2O = an N-acyl-L-amino acid + a tRNA + H(+)</text>
        <dbReference type="Rhea" id="RHEA:54448"/>
        <dbReference type="Rhea" id="RHEA-COMP:10123"/>
        <dbReference type="Rhea" id="RHEA-COMP:13883"/>
        <dbReference type="ChEBI" id="CHEBI:15377"/>
        <dbReference type="ChEBI" id="CHEBI:15378"/>
        <dbReference type="ChEBI" id="CHEBI:59874"/>
        <dbReference type="ChEBI" id="CHEBI:78442"/>
        <dbReference type="ChEBI" id="CHEBI:138191"/>
        <dbReference type="EC" id="3.1.1.29"/>
    </reaction>
</comment>
<sequence length="118" mass="13396">MQIILPKSLVTQHGWPVGPLMAQSAHASTAVIHENYHRPEVQEYLCHLQSMRKTVLEVPDEAALKDLASKLDTLEPKIPYHLWIEQPENTPTALALMPNKRPKALKSLLEKSGCQLWR</sequence>
<evidence type="ECO:0000256" key="2">
    <source>
        <dbReference type="ARBA" id="ARBA00022801"/>
    </source>
</evidence>
<dbReference type="InterPro" id="IPR042237">
    <property type="entry name" value="PTRHD1"/>
</dbReference>
<keyword evidence="2 4" id="KW-0378">Hydrolase</keyword>
<dbReference type="PANTHER" id="PTHR46194">
    <property type="entry name" value="PEPTIDYL-TRNA HYDROLASE PTRHD1-RELATED"/>
    <property type="match status" value="1"/>
</dbReference>
<name>A0AAD9D0L8_PAPLA</name>
<evidence type="ECO:0000313" key="5">
    <source>
        <dbReference type="Proteomes" id="UP001182556"/>
    </source>
</evidence>
<protein>
    <recommendedName>
        <fullName evidence="1">peptidyl-tRNA hydrolase</fullName>
        <ecNumber evidence="1">3.1.1.29</ecNumber>
    </recommendedName>
</protein>
<keyword evidence="5" id="KW-1185">Reference proteome</keyword>
<dbReference type="InterPro" id="IPR002833">
    <property type="entry name" value="PTH2"/>
</dbReference>
<dbReference type="EMBL" id="JAODAN010000005">
    <property type="protein sequence ID" value="KAK1923978.1"/>
    <property type="molecule type" value="Genomic_DNA"/>
</dbReference>
<evidence type="ECO:0000313" key="4">
    <source>
        <dbReference type="EMBL" id="KAK1923978.1"/>
    </source>
</evidence>
<reference evidence="4" key="1">
    <citation type="submission" date="2023-02" db="EMBL/GenBank/DDBJ databases">
        <title>Identification and recombinant expression of a fungal hydrolase from Papiliotrema laurentii that hydrolyzes apple cutin and clears colloidal polyester polyurethane.</title>
        <authorList>
            <consortium name="DOE Joint Genome Institute"/>
            <person name="Roman V.A."/>
            <person name="Bojanowski C."/>
            <person name="Crable B.R."/>
            <person name="Wagner D.N."/>
            <person name="Hung C.S."/>
            <person name="Nadeau L.J."/>
            <person name="Schratz L."/>
            <person name="Haridas S."/>
            <person name="Pangilinan J."/>
            <person name="Lipzen A."/>
            <person name="Na H."/>
            <person name="Yan M."/>
            <person name="Ng V."/>
            <person name="Grigoriev I.V."/>
            <person name="Spatafora J.W."/>
            <person name="Barlow D."/>
            <person name="Biffinger J."/>
            <person name="Kelley-Loughnane N."/>
            <person name="Varaljay V.A."/>
            <person name="Crookes-Goodson W.J."/>
        </authorList>
    </citation>
    <scope>NUCLEOTIDE SEQUENCE</scope>
    <source>
        <strain evidence="4">5307AH</strain>
    </source>
</reference>
<evidence type="ECO:0000256" key="1">
    <source>
        <dbReference type="ARBA" id="ARBA00013260"/>
    </source>
</evidence>
<dbReference type="EC" id="3.1.1.29" evidence="1"/>
<dbReference type="PANTHER" id="PTHR46194:SF1">
    <property type="entry name" value="PEPTIDYL-TRNA HYDROLASE PTRHD1-RELATED"/>
    <property type="match status" value="1"/>
</dbReference>
<evidence type="ECO:0000256" key="3">
    <source>
        <dbReference type="ARBA" id="ARBA00048707"/>
    </source>
</evidence>
<dbReference type="AlphaFoldDB" id="A0AAD9D0L8"/>
<proteinExistence type="predicted"/>
<dbReference type="SUPFAM" id="SSF102462">
    <property type="entry name" value="Peptidyl-tRNA hydrolase II"/>
    <property type="match status" value="1"/>
</dbReference>
<dbReference type="Proteomes" id="UP001182556">
    <property type="component" value="Unassembled WGS sequence"/>
</dbReference>
<accession>A0AAD9D0L8</accession>
<comment type="caution">
    <text evidence="4">The sequence shown here is derived from an EMBL/GenBank/DDBJ whole genome shotgun (WGS) entry which is preliminary data.</text>
</comment>
<gene>
    <name evidence="4" type="ORF">DB88DRAFT_488689</name>
</gene>
<dbReference type="Pfam" id="PF01981">
    <property type="entry name" value="PTH2"/>
    <property type="match status" value="1"/>
</dbReference>